<dbReference type="SMART" id="SM00530">
    <property type="entry name" value="HTH_XRE"/>
    <property type="match status" value="1"/>
</dbReference>
<dbReference type="GO" id="GO:0003677">
    <property type="term" value="F:DNA binding"/>
    <property type="evidence" value="ECO:0007669"/>
    <property type="project" value="InterPro"/>
</dbReference>
<dbReference type="CDD" id="cd00093">
    <property type="entry name" value="HTH_XRE"/>
    <property type="match status" value="1"/>
</dbReference>
<reference evidence="2 3" key="1">
    <citation type="submission" date="2019-07" db="EMBL/GenBank/DDBJ databases">
        <title>The pathways for chlorine oxyanion respiration interact through the shared metabolite chlorate.</title>
        <authorList>
            <person name="Barnum T.P."/>
            <person name="Cheng Y."/>
            <person name="Hill K.A."/>
            <person name="Lucas L.N."/>
            <person name="Carlson H.K."/>
            <person name="Coates J.D."/>
        </authorList>
    </citation>
    <scope>NUCLEOTIDE SEQUENCE [LARGE SCALE GENOMIC DNA]</scope>
    <source>
        <strain evidence="2 3">BK-1</strain>
    </source>
</reference>
<sequence>MRKSITSPEYKVLLAWLRKSREAHGLSMRDLALRIDEPHSFIGKIETGERRLDVAEYVEYCRALQVDPFEGIDLLRKGIL</sequence>
<dbReference type="PROSITE" id="PS50943">
    <property type="entry name" value="HTH_CROC1"/>
    <property type="match status" value="1"/>
</dbReference>
<comment type="caution">
    <text evidence="2">The sequence shown here is derived from an EMBL/GenBank/DDBJ whole genome shotgun (WGS) entry which is preliminary data.</text>
</comment>
<gene>
    <name evidence="2" type="ORF">FHP88_12345</name>
</gene>
<accession>A0A558DQA0</accession>
<dbReference type="Pfam" id="PF01381">
    <property type="entry name" value="HTH_3"/>
    <property type="match status" value="1"/>
</dbReference>
<name>A0A558DQA0_9GAMM</name>
<feature type="domain" description="HTH cro/C1-type" evidence="1">
    <location>
        <begin position="17"/>
        <end position="72"/>
    </location>
</feature>
<evidence type="ECO:0000313" key="3">
    <source>
        <dbReference type="Proteomes" id="UP000316649"/>
    </source>
</evidence>
<dbReference type="InterPro" id="IPR001387">
    <property type="entry name" value="Cro/C1-type_HTH"/>
</dbReference>
<evidence type="ECO:0000313" key="2">
    <source>
        <dbReference type="EMBL" id="TVO73029.1"/>
    </source>
</evidence>
<dbReference type="InterPro" id="IPR010982">
    <property type="entry name" value="Lambda_DNA-bd_dom_sf"/>
</dbReference>
<dbReference type="Gene3D" id="1.10.260.40">
    <property type="entry name" value="lambda repressor-like DNA-binding domains"/>
    <property type="match status" value="1"/>
</dbReference>
<dbReference type="OrthoDB" id="9803379at2"/>
<dbReference type="Proteomes" id="UP000316649">
    <property type="component" value="Unassembled WGS sequence"/>
</dbReference>
<dbReference type="SUPFAM" id="SSF47413">
    <property type="entry name" value="lambda repressor-like DNA-binding domains"/>
    <property type="match status" value="1"/>
</dbReference>
<protein>
    <submittedName>
        <fullName evidence="2">Helix-turn-helix transcriptional regulator</fullName>
    </submittedName>
</protein>
<dbReference type="EMBL" id="VMNH01000014">
    <property type="protein sequence ID" value="TVO73029.1"/>
    <property type="molecule type" value="Genomic_DNA"/>
</dbReference>
<dbReference type="AlphaFoldDB" id="A0A558DQA0"/>
<proteinExistence type="predicted"/>
<evidence type="ECO:0000259" key="1">
    <source>
        <dbReference type="PROSITE" id="PS50943"/>
    </source>
</evidence>
<organism evidence="2 3">
    <name type="scientific">Sedimenticola selenatireducens</name>
    <dbReference type="NCBI Taxonomy" id="191960"/>
    <lineage>
        <taxon>Bacteria</taxon>
        <taxon>Pseudomonadati</taxon>
        <taxon>Pseudomonadota</taxon>
        <taxon>Gammaproteobacteria</taxon>
        <taxon>Chromatiales</taxon>
        <taxon>Sedimenticolaceae</taxon>
        <taxon>Sedimenticola</taxon>
    </lineage>
</organism>
<keyword evidence="3" id="KW-1185">Reference proteome</keyword>
<dbReference type="RefSeq" id="WP_144359386.1">
    <property type="nucleotide sequence ID" value="NZ_VMNH01000014.1"/>
</dbReference>